<dbReference type="KEGG" id="smar:SM39_4846"/>
<dbReference type="RefSeq" id="WP_154232829.1">
    <property type="nucleotide sequence ID" value="NZ_AP013063.1"/>
</dbReference>
<dbReference type="AlphaFoldDB" id="A0AAT9F5J3"/>
<gene>
    <name evidence="1" type="ORF">SM39_4846</name>
</gene>
<sequence length="84" mass="9328">MSKKAPQRTFAGPSSPLSRPARFTNLVARHINYHNMVLHNKTPVKPNNKQLIIKLNNKTAPTPTPAFVITVAYLLIAMVEDVPP</sequence>
<reference evidence="1" key="1">
    <citation type="journal article" date="2014" name="Genome Biol. Evol.">
        <title>Genome evolution and plasticity of Serratia marcescens, an important multidrug-resistant nosocomial pathogen.</title>
        <authorList>
            <person name="Iguchi A."/>
            <person name="Nagaya Y."/>
            <person name="Pradel E."/>
            <person name="Ooka T."/>
            <person name="Ogura Y."/>
            <person name="Katsura K."/>
            <person name="Kurokawa K."/>
            <person name="Oshima K."/>
            <person name="Hattori M."/>
            <person name="Parkhill J."/>
            <person name="Sebaihia M."/>
            <person name="Coulthurst S.J."/>
            <person name="Gotoh N."/>
            <person name="Thomson N.R."/>
            <person name="Ewbank J.J."/>
            <person name="Hayashi T."/>
        </authorList>
    </citation>
    <scope>NUCLEOTIDE SEQUENCE</scope>
    <source>
        <strain evidence="1">SM39</strain>
    </source>
</reference>
<accession>A0AAT9F5J3</accession>
<proteinExistence type="predicted"/>
<evidence type="ECO:0000313" key="1">
    <source>
        <dbReference type="EMBL" id="BAO36759.1"/>
    </source>
</evidence>
<name>A0AAT9F5J3_SERMA</name>
<dbReference type="EMBL" id="AP013063">
    <property type="protein sequence ID" value="BAO36759.1"/>
    <property type="molecule type" value="Genomic_DNA"/>
</dbReference>
<organism evidence="1">
    <name type="scientific">Serratia marcescens SM39</name>
    <dbReference type="NCBI Taxonomy" id="1334564"/>
    <lineage>
        <taxon>Bacteria</taxon>
        <taxon>Pseudomonadati</taxon>
        <taxon>Pseudomonadota</taxon>
        <taxon>Gammaproteobacteria</taxon>
        <taxon>Enterobacterales</taxon>
        <taxon>Yersiniaceae</taxon>
        <taxon>Serratia</taxon>
    </lineage>
</organism>
<protein>
    <submittedName>
        <fullName evidence="1">Uncharacterized protein</fullName>
    </submittedName>
</protein>